<evidence type="ECO:0000256" key="5">
    <source>
        <dbReference type="ARBA" id="ARBA00022801"/>
    </source>
</evidence>
<dbReference type="GO" id="GO:0005829">
    <property type="term" value="C:cytosol"/>
    <property type="evidence" value="ECO:0007669"/>
    <property type="project" value="TreeGrafter"/>
</dbReference>
<dbReference type="PROSITE" id="PS50126">
    <property type="entry name" value="S1"/>
    <property type="match status" value="1"/>
</dbReference>
<dbReference type="SMART" id="SM00955">
    <property type="entry name" value="RNB"/>
    <property type="match status" value="1"/>
</dbReference>
<evidence type="ECO:0000256" key="8">
    <source>
        <dbReference type="HAMAP-Rule" id="MF_01895"/>
    </source>
</evidence>
<feature type="compositionally biased region" description="Low complexity" evidence="9">
    <location>
        <begin position="811"/>
        <end position="823"/>
    </location>
</feature>
<dbReference type="Pfam" id="PF00575">
    <property type="entry name" value="S1"/>
    <property type="match status" value="1"/>
</dbReference>
<gene>
    <name evidence="8" type="primary">rnr</name>
    <name evidence="11" type="ORF">HMPREF0179_03496</name>
</gene>
<evidence type="ECO:0000313" key="11">
    <source>
        <dbReference type="EMBL" id="EFV42730.2"/>
    </source>
</evidence>
<dbReference type="STRING" id="563192.HMPREF0179_03496"/>
<dbReference type="Pfam" id="PF00773">
    <property type="entry name" value="RNB"/>
    <property type="match status" value="1"/>
</dbReference>
<dbReference type="InterPro" id="IPR012340">
    <property type="entry name" value="NA-bd_OB-fold"/>
</dbReference>
<feature type="region of interest" description="Disordered" evidence="9">
    <location>
        <begin position="800"/>
        <end position="838"/>
    </location>
</feature>
<evidence type="ECO:0000256" key="2">
    <source>
        <dbReference type="ARBA" id="ARBA00004496"/>
    </source>
</evidence>
<comment type="caution">
    <text evidence="11">The sequence shown here is derived from an EMBL/GenBank/DDBJ whole genome shotgun (WGS) entry which is preliminary data.</text>
</comment>
<evidence type="ECO:0000256" key="6">
    <source>
        <dbReference type="ARBA" id="ARBA00022839"/>
    </source>
</evidence>
<keyword evidence="3 8" id="KW-0963">Cytoplasm</keyword>
<feature type="compositionally biased region" description="Basic residues" evidence="9">
    <location>
        <begin position="824"/>
        <end position="838"/>
    </location>
</feature>
<dbReference type="SMART" id="SM00316">
    <property type="entry name" value="S1"/>
    <property type="match status" value="1"/>
</dbReference>
<dbReference type="HAMAP" id="MF_01895">
    <property type="entry name" value="RNase_R"/>
    <property type="match status" value="1"/>
</dbReference>
<comment type="function">
    <text evidence="8">3'-5' exoribonuclease that releases 5'-nucleoside monophosphates and is involved in maturation of structured RNAs.</text>
</comment>
<dbReference type="InterPro" id="IPR004476">
    <property type="entry name" value="RNase_II/RNase_R"/>
</dbReference>
<comment type="catalytic activity">
    <reaction evidence="1 8">
        <text>Exonucleolytic cleavage in the 3'- to 5'-direction to yield nucleoside 5'-phosphates.</text>
        <dbReference type="EC" id="3.1.13.1"/>
    </reaction>
</comment>
<dbReference type="InterPro" id="IPR050180">
    <property type="entry name" value="RNR_Ribonuclease"/>
</dbReference>
<feature type="region of interest" description="Disordered" evidence="9">
    <location>
        <begin position="1"/>
        <end position="36"/>
    </location>
</feature>
<sequence length="838" mass="93495">MKKHPRQRGYFGDTVRKGASGPARPGKKNARRTDDEQTFVSVPGGLDAEEVLGLMGKIRHPVRLDDLIRFLDLSRRDKKPLENLLDALQAEGRVIRLRGGKWVEASQARIVTGVLSIQRSGAGFVTPDAVQDSPEDAPKPVDGDKRNRVQSRLQPDIFIHPGFLGDAWHGDRVEVALQPAPQHRGRKMRNPEGRIIRVLERRQKELAVHVTRNQTQRGVLCRPADPRLDFLLDVDVSALKAAPKIGELLLVTPEEKVEDGLWRGTARVSLGLEEDAMVQERLTKLNHEIPLDFPPNVLAEAAELEKRAADLGGLKPLGSVEDALPIDRVSKASTSKRQDLRGVPFVTIDGEDARDFDDAVYVRRLPGAPDGAVWELWVAIADVSHFVLPGSRLDREARDRGNSYYFPTSVEPMLPEVLSNGLCSLRPDEERLVMAARVGFDDRGIPRTSAFFPGVIRSRGRLTYEGVQEALDHGGELAGRHPYLKDAEALAHLLLERRQARGSLDFDLPEAQFIVNRSTGEVEGIKRRVRLFAHRLIEEFMLAANEAVARFLTEKGTPFPYRIHPAPDPDRLSTLFRTLASTDLAQSDLLTLKRGETPSPSRLRDILVQANGTPQEYLVGRLVLRSMMQARYSPEAGEHFGLASPCYCHFTSPIRRYADLLVHRALSFTLGATPGPILAGHKLLMAADQCNARERAATEAEREIARRLGCLLLRERTGETFTGVVSGVTEFGFFVEFDEMPVEGMVRLTTFRDDWFEYDPDRQELIGVGTGRRFRLGQAVTVRLIDVHIGRLEVNLELEGTTDTAKRSSSRRSAGGREAPGRSSGRKRNGFVPRHKRR</sequence>
<keyword evidence="7 8" id="KW-0694">RNA-binding</keyword>
<accession>E5YBC3</accession>
<protein>
    <recommendedName>
        <fullName evidence="8">Ribonuclease R</fullName>
        <shortName evidence="8">RNase R</shortName>
        <ecNumber evidence="8">3.1.13.1</ecNumber>
    </recommendedName>
</protein>
<feature type="domain" description="S1 motif" evidence="10">
    <location>
        <begin position="718"/>
        <end position="799"/>
    </location>
</feature>
<dbReference type="InterPro" id="IPR003029">
    <property type="entry name" value="S1_domain"/>
</dbReference>
<dbReference type="InterPro" id="IPR013223">
    <property type="entry name" value="RNase_B_OB_dom"/>
</dbReference>
<dbReference type="CDD" id="cd04471">
    <property type="entry name" value="S1_RNase_R"/>
    <property type="match status" value="1"/>
</dbReference>
<dbReference type="PANTHER" id="PTHR23355">
    <property type="entry name" value="RIBONUCLEASE"/>
    <property type="match status" value="1"/>
</dbReference>
<reference evidence="11 12" key="2">
    <citation type="submission" date="2013-04" db="EMBL/GenBank/DDBJ databases">
        <title>The Genome Sequence of Bilophila wadsworthia 3_1_6.</title>
        <authorList>
            <consortium name="The Broad Institute Genomics Platform"/>
            <person name="Earl A."/>
            <person name="Ward D."/>
            <person name="Feldgarden M."/>
            <person name="Gevers D."/>
            <person name="Sibley C."/>
            <person name="Strauss J."/>
            <person name="Allen-Vercoe E."/>
            <person name="Walker B."/>
            <person name="Young S."/>
            <person name="Zeng Q."/>
            <person name="Gargeya S."/>
            <person name="Fitzgerald M."/>
            <person name="Haas B."/>
            <person name="Abouelleil A."/>
            <person name="Allen A.W."/>
            <person name="Alvarado L."/>
            <person name="Arachchi H.M."/>
            <person name="Berlin A.M."/>
            <person name="Chapman S.B."/>
            <person name="Gainer-Dewar J."/>
            <person name="Goldberg J."/>
            <person name="Griggs A."/>
            <person name="Gujja S."/>
            <person name="Hansen M."/>
            <person name="Howarth C."/>
            <person name="Imamovic A."/>
            <person name="Ireland A."/>
            <person name="Larimer J."/>
            <person name="McCowan C."/>
            <person name="Murphy C."/>
            <person name="Pearson M."/>
            <person name="Poon T.W."/>
            <person name="Priest M."/>
            <person name="Roberts A."/>
            <person name="Saif S."/>
            <person name="Shea T."/>
            <person name="Sisk P."/>
            <person name="Sykes S."/>
            <person name="Wortman J."/>
            <person name="Nusbaum C."/>
            <person name="Birren B."/>
        </authorList>
    </citation>
    <scope>NUCLEOTIDE SEQUENCE [LARGE SCALE GENOMIC DNA]</scope>
    <source>
        <strain evidence="11 12">3_1_6</strain>
    </source>
</reference>
<dbReference type="PANTHER" id="PTHR23355:SF9">
    <property type="entry name" value="DIS3-LIKE EXONUCLEASE 2"/>
    <property type="match status" value="1"/>
</dbReference>
<reference evidence="11 12" key="1">
    <citation type="submission" date="2010-10" db="EMBL/GenBank/DDBJ databases">
        <authorList>
            <consortium name="The Broad Institute Genome Sequencing Platform"/>
            <person name="Ward D."/>
            <person name="Earl A."/>
            <person name="Feldgarden M."/>
            <person name="Young S.K."/>
            <person name="Gargeya S."/>
            <person name="Zeng Q."/>
            <person name="Alvarado L."/>
            <person name="Berlin A."/>
            <person name="Bochicchio J."/>
            <person name="Chapman S.B."/>
            <person name="Chen Z."/>
            <person name="Freedman E."/>
            <person name="Gellesch M."/>
            <person name="Goldberg J."/>
            <person name="Griggs A."/>
            <person name="Gujja S."/>
            <person name="Heilman E."/>
            <person name="Heiman D."/>
            <person name="Howarth C."/>
            <person name="Mehta T."/>
            <person name="Neiman D."/>
            <person name="Pearson M."/>
            <person name="Roberts A."/>
            <person name="Saif S."/>
            <person name="Shea T."/>
            <person name="Shenoy N."/>
            <person name="Sisk P."/>
            <person name="Stolte C."/>
            <person name="Sykes S."/>
            <person name="White J."/>
            <person name="Yandava C."/>
            <person name="Allen-Vercoe E."/>
            <person name="Sibley C."/>
            <person name="Ambrose C.E."/>
            <person name="Strauss J."/>
            <person name="Daigneault M."/>
            <person name="Haas B."/>
            <person name="Nusbaum C."/>
            <person name="Birren B."/>
        </authorList>
    </citation>
    <scope>NUCLEOTIDE SEQUENCE [LARGE SCALE GENOMIC DNA]</scope>
    <source>
        <strain evidence="11 12">3_1_6</strain>
    </source>
</reference>
<dbReference type="Gene3D" id="2.40.50.140">
    <property type="entry name" value="Nucleic acid-binding proteins"/>
    <property type="match status" value="2"/>
</dbReference>
<dbReference type="OrthoDB" id="9764149at2"/>
<organism evidence="11 12">
    <name type="scientific">Bilophila wadsworthia (strain 3_1_6)</name>
    <dbReference type="NCBI Taxonomy" id="563192"/>
    <lineage>
        <taxon>Bacteria</taxon>
        <taxon>Pseudomonadati</taxon>
        <taxon>Thermodesulfobacteriota</taxon>
        <taxon>Desulfovibrionia</taxon>
        <taxon>Desulfovibrionales</taxon>
        <taxon>Desulfovibrionaceae</taxon>
        <taxon>Bilophila</taxon>
    </lineage>
</organism>
<dbReference type="SUPFAM" id="SSF50249">
    <property type="entry name" value="Nucleic acid-binding proteins"/>
    <property type="match status" value="3"/>
</dbReference>
<keyword evidence="5 8" id="KW-0378">Hydrolase</keyword>
<evidence type="ECO:0000256" key="7">
    <source>
        <dbReference type="ARBA" id="ARBA00022884"/>
    </source>
</evidence>
<evidence type="ECO:0000256" key="3">
    <source>
        <dbReference type="ARBA" id="ARBA00022490"/>
    </source>
</evidence>
<dbReference type="EMBL" id="ADCP02000001">
    <property type="protein sequence ID" value="EFV42730.2"/>
    <property type="molecule type" value="Genomic_DNA"/>
</dbReference>
<dbReference type="EC" id="3.1.13.1" evidence="8"/>
<dbReference type="HOGENOM" id="CLU_002333_7_3_7"/>
<evidence type="ECO:0000259" key="10">
    <source>
        <dbReference type="PROSITE" id="PS50126"/>
    </source>
</evidence>
<feature type="compositionally biased region" description="Basic and acidic residues" evidence="9">
    <location>
        <begin position="136"/>
        <end position="146"/>
    </location>
</feature>
<keyword evidence="12" id="KW-1185">Reference proteome</keyword>
<dbReference type="NCBIfam" id="TIGR00358">
    <property type="entry name" value="3_prime_RNase"/>
    <property type="match status" value="1"/>
</dbReference>
<evidence type="ECO:0000313" key="12">
    <source>
        <dbReference type="Proteomes" id="UP000006034"/>
    </source>
</evidence>
<feature type="region of interest" description="Disordered" evidence="9">
    <location>
        <begin position="125"/>
        <end position="146"/>
    </location>
</feature>
<dbReference type="Pfam" id="PF08206">
    <property type="entry name" value="OB_RNB"/>
    <property type="match status" value="1"/>
</dbReference>
<comment type="similarity">
    <text evidence="8">Belongs to the RNR ribonuclease family. RNase R subfamily.</text>
</comment>
<dbReference type="InterPro" id="IPR011805">
    <property type="entry name" value="RNase_R"/>
</dbReference>
<proteinExistence type="inferred from homology"/>
<name>E5YBC3_BILW3</name>
<dbReference type="AlphaFoldDB" id="E5YBC3"/>
<comment type="subcellular location">
    <subcellularLocation>
        <location evidence="2 8">Cytoplasm</location>
    </subcellularLocation>
</comment>
<keyword evidence="6 8" id="KW-0269">Exonuclease</keyword>
<dbReference type="Proteomes" id="UP000006034">
    <property type="component" value="Unassembled WGS sequence"/>
</dbReference>
<evidence type="ECO:0000256" key="1">
    <source>
        <dbReference type="ARBA" id="ARBA00001849"/>
    </source>
</evidence>
<dbReference type="GeneID" id="78087735"/>
<evidence type="ECO:0000256" key="4">
    <source>
        <dbReference type="ARBA" id="ARBA00022722"/>
    </source>
</evidence>
<dbReference type="GO" id="GO:0006402">
    <property type="term" value="P:mRNA catabolic process"/>
    <property type="evidence" value="ECO:0007669"/>
    <property type="project" value="TreeGrafter"/>
</dbReference>
<dbReference type="eggNOG" id="COG0557">
    <property type="taxonomic scope" value="Bacteria"/>
</dbReference>
<dbReference type="RefSeq" id="WP_016360572.1">
    <property type="nucleotide sequence ID" value="NZ_KE150238.1"/>
</dbReference>
<evidence type="ECO:0000256" key="9">
    <source>
        <dbReference type="SAM" id="MobiDB-lite"/>
    </source>
</evidence>
<keyword evidence="4 8" id="KW-0540">Nuclease</keyword>
<dbReference type="GO" id="GO:0008859">
    <property type="term" value="F:exoribonuclease II activity"/>
    <property type="evidence" value="ECO:0007669"/>
    <property type="project" value="UniProtKB-UniRule"/>
</dbReference>
<dbReference type="InterPro" id="IPR001900">
    <property type="entry name" value="RNase_II/R"/>
</dbReference>
<dbReference type="GO" id="GO:0003723">
    <property type="term" value="F:RNA binding"/>
    <property type="evidence" value="ECO:0007669"/>
    <property type="project" value="UniProtKB-UniRule"/>
</dbReference>